<organism evidence="2 3">
    <name type="scientific">Cyanidiococcus yangmingshanensis</name>
    <dbReference type="NCBI Taxonomy" id="2690220"/>
    <lineage>
        <taxon>Eukaryota</taxon>
        <taxon>Rhodophyta</taxon>
        <taxon>Bangiophyceae</taxon>
        <taxon>Cyanidiales</taxon>
        <taxon>Cyanidiaceae</taxon>
        <taxon>Cyanidiococcus</taxon>
    </lineage>
</organism>
<evidence type="ECO:0000313" key="3">
    <source>
        <dbReference type="Proteomes" id="UP000530660"/>
    </source>
</evidence>
<dbReference type="Proteomes" id="UP000530660">
    <property type="component" value="Unassembled WGS sequence"/>
</dbReference>
<feature type="region of interest" description="Disordered" evidence="1">
    <location>
        <begin position="826"/>
        <end position="871"/>
    </location>
</feature>
<dbReference type="EMBL" id="VWRR01000009">
    <property type="protein sequence ID" value="KAF6002824.1"/>
    <property type="molecule type" value="Genomic_DNA"/>
</dbReference>
<accession>A0A7J7IJA3</accession>
<proteinExistence type="predicted"/>
<protein>
    <submittedName>
        <fullName evidence="2">Uncharacterized protein</fullName>
    </submittedName>
</protein>
<dbReference type="AlphaFoldDB" id="A0A7J7IJA3"/>
<feature type="compositionally biased region" description="Basic residues" evidence="1">
    <location>
        <begin position="855"/>
        <end position="866"/>
    </location>
</feature>
<gene>
    <name evidence="2" type="ORF">F1559_004109</name>
</gene>
<comment type="caution">
    <text evidence="2">The sequence shown here is derived from an EMBL/GenBank/DDBJ whole genome shotgun (WGS) entry which is preliminary data.</text>
</comment>
<sequence length="1042" mass="115222">MLGDILGDVYHRLPLAGVSRASQLAWIWRVLRAMLTADPSAGSALQNIFQQSPALWQVADLESPDVTVRTIAFYLARSLGLPRDAVDEKQRLRSVLLSDPSPLALAVMCFQFRDDMESLRTCLERTSRLTDRADAEQVLDGLCQELVQLRPEPTDAEHWAAQSELHRPQRKRICSAAELVLCAKLTEASPASQLADFFRSMAEIYQLGCAFINDIQQIDTARIHFRRAVVTLRKQHASVVPRSLLRLVLFTIVGCLQLPLTLFWKEVPAVWEAGISLLGRSVAFEQVLMPLLGATQRRCDWAVNGALGDSADHPDMLRNAPQKIRPPTLSLPRRRRASTDAVFDKVGVGNANATKDIRRLVDDAGSLQTTPSVTNENVHETQPLLNASIRTRFSDHKTIAEGVEATTCASEKHGMNQTLGQQWSTQPSTCAASMDARLTTPAAESLPHPNATVKPPKNAIETGAWTNAQTDCSEAMNAQKMTPLLQDETRSETVATPSSEWQMSLKSPQTLPKAVPAHGRQSLITGTEPAFGRKPPGLRWRLGLNSSRARKAALSSAALWPWMDDTQRALGQIWSSLIPLEFVAIDGTSALPGDSIKLETNQVPQQSPLNLIEPTRPDPSTTAVRGVIPPETLYRNLVQFIAMSLHSLDQTQRMALVRLLLLERSVPTRIEILHWDSLGVLLAEQALHGTDAACRADATQRLWSALQAEQTALQHAALEALFQVPNWHEEYRRAYLPPLRVLVQSSTMAPAGKRTKTRALGSSLATLREQVAMLNGALVDLEAVLPLARNRHTASLSAADSTDRAALLVQLHTRYRQIVQSRERERLTTRSLQRGGIPTEKGHLESTEHPQISSKRQKHEHQHRIHRQDEASNSSVEAMVILPEDADLVVPLVAALLYGRARALAHQLGIGTQSTRKKRYQHLLRAIMQCYGQMGCFPSILVSLVRWILRETNVETRLRLATAMTDVILGGLQVPAYVQWSLAHLALTAFSAWYAQDVVANKSVRRLAARLLQRVLLMVASQSSKSRSAPSTGQQRDSMAVS</sequence>
<evidence type="ECO:0000256" key="1">
    <source>
        <dbReference type="SAM" id="MobiDB-lite"/>
    </source>
</evidence>
<evidence type="ECO:0000313" key="2">
    <source>
        <dbReference type="EMBL" id="KAF6002824.1"/>
    </source>
</evidence>
<keyword evidence="3" id="KW-1185">Reference proteome</keyword>
<name>A0A7J7IJA3_9RHOD</name>
<reference evidence="2 3" key="1">
    <citation type="journal article" date="2020" name="J. Phycol.">
        <title>Comparative genome analysis reveals Cyanidiococcus gen. nov., a new extremophilic red algal genus sister to Cyanidioschyzon (Cyanidioschyzonaceae, Rhodophyta).</title>
        <authorList>
            <person name="Liu S.-L."/>
            <person name="Chiang Y.-R."/>
            <person name="Yoon H.S."/>
            <person name="Fu H.-Y."/>
        </authorList>
    </citation>
    <scope>NUCLEOTIDE SEQUENCE [LARGE SCALE GENOMIC DNA]</scope>
    <source>
        <strain evidence="2 3">THAL066</strain>
    </source>
</reference>